<proteinExistence type="predicted"/>
<keyword evidence="2" id="KW-1185">Reference proteome</keyword>
<sequence length="150" mass="17032">MPRPARMSLRSTRETKWKDPPQIWIHLTLPYPTQPNHWHYQSTTVVLVSYGSVSPTIKRTPHLLGRGWYSATAFGWGMGRRSQEMIQETKRTRRTSSAPVEKPVDTTGAIVDVSDAVMEMETYGNRNVAFSTNRLTSWPESTIAPGNSRD</sequence>
<reference evidence="1" key="1">
    <citation type="journal article" date="2020" name="Nat. Commun.">
        <title>Large-scale genome sequencing of mycorrhizal fungi provides insights into the early evolution of symbiotic traits.</title>
        <authorList>
            <person name="Miyauchi S."/>
            <person name="Kiss E."/>
            <person name="Kuo A."/>
            <person name="Drula E."/>
            <person name="Kohler A."/>
            <person name="Sanchez-Garcia M."/>
            <person name="Morin E."/>
            <person name="Andreopoulos B."/>
            <person name="Barry K.W."/>
            <person name="Bonito G."/>
            <person name="Buee M."/>
            <person name="Carver A."/>
            <person name="Chen C."/>
            <person name="Cichocki N."/>
            <person name="Clum A."/>
            <person name="Culley D."/>
            <person name="Crous P.W."/>
            <person name="Fauchery L."/>
            <person name="Girlanda M."/>
            <person name="Hayes R.D."/>
            <person name="Keri Z."/>
            <person name="LaButti K."/>
            <person name="Lipzen A."/>
            <person name="Lombard V."/>
            <person name="Magnuson J."/>
            <person name="Maillard F."/>
            <person name="Murat C."/>
            <person name="Nolan M."/>
            <person name="Ohm R.A."/>
            <person name="Pangilinan J."/>
            <person name="Pereira M.F."/>
            <person name="Perotto S."/>
            <person name="Peter M."/>
            <person name="Pfister S."/>
            <person name="Riley R."/>
            <person name="Sitrit Y."/>
            <person name="Stielow J.B."/>
            <person name="Szollosi G."/>
            <person name="Zifcakova L."/>
            <person name="Stursova M."/>
            <person name="Spatafora J.W."/>
            <person name="Tedersoo L."/>
            <person name="Vaario L.M."/>
            <person name="Yamada A."/>
            <person name="Yan M."/>
            <person name="Wang P."/>
            <person name="Xu J."/>
            <person name="Bruns T."/>
            <person name="Baldrian P."/>
            <person name="Vilgalys R."/>
            <person name="Dunand C."/>
            <person name="Henrissat B."/>
            <person name="Grigoriev I.V."/>
            <person name="Hibbett D."/>
            <person name="Nagy L.G."/>
            <person name="Martin F.M."/>
        </authorList>
    </citation>
    <scope>NUCLEOTIDE SEQUENCE</scope>
    <source>
        <strain evidence="1">UP504</strain>
    </source>
</reference>
<organism evidence="1 2">
    <name type="scientific">Hydnum rufescens UP504</name>
    <dbReference type="NCBI Taxonomy" id="1448309"/>
    <lineage>
        <taxon>Eukaryota</taxon>
        <taxon>Fungi</taxon>
        <taxon>Dikarya</taxon>
        <taxon>Basidiomycota</taxon>
        <taxon>Agaricomycotina</taxon>
        <taxon>Agaricomycetes</taxon>
        <taxon>Cantharellales</taxon>
        <taxon>Hydnaceae</taxon>
        <taxon>Hydnum</taxon>
    </lineage>
</organism>
<gene>
    <name evidence="1" type="ORF">BS47DRAFT_533487</name>
</gene>
<dbReference type="AlphaFoldDB" id="A0A9P6DXG9"/>
<comment type="caution">
    <text evidence="1">The sequence shown here is derived from an EMBL/GenBank/DDBJ whole genome shotgun (WGS) entry which is preliminary data.</text>
</comment>
<protein>
    <submittedName>
        <fullName evidence="1">Uncharacterized protein</fullName>
    </submittedName>
</protein>
<accession>A0A9P6DXG9</accession>
<dbReference type="Proteomes" id="UP000886523">
    <property type="component" value="Unassembled WGS sequence"/>
</dbReference>
<evidence type="ECO:0000313" key="1">
    <source>
        <dbReference type="EMBL" id="KAF9517432.1"/>
    </source>
</evidence>
<evidence type="ECO:0000313" key="2">
    <source>
        <dbReference type="Proteomes" id="UP000886523"/>
    </source>
</evidence>
<dbReference type="EMBL" id="MU128932">
    <property type="protein sequence ID" value="KAF9517432.1"/>
    <property type="molecule type" value="Genomic_DNA"/>
</dbReference>
<name>A0A9P6DXG9_9AGAM</name>